<feature type="compositionally biased region" description="Basic and acidic residues" evidence="11">
    <location>
        <begin position="242"/>
        <end position="251"/>
    </location>
</feature>
<dbReference type="KEGG" id="bfo:118426183"/>
<keyword evidence="4 10" id="KW-0812">Transmembrane</keyword>
<feature type="transmembrane region" description="Helical" evidence="12">
    <location>
        <begin position="76"/>
        <end position="97"/>
    </location>
</feature>
<feature type="transmembrane region" description="Helical" evidence="12">
    <location>
        <begin position="328"/>
        <end position="348"/>
    </location>
</feature>
<evidence type="ECO:0000256" key="5">
    <source>
        <dbReference type="ARBA" id="ARBA00022989"/>
    </source>
</evidence>
<evidence type="ECO:0000256" key="9">
    <source>
        <dbReference type="ARBA" id="ARBA00023224"/>
    </source>
</evidence>
<accession>A0A9J7N355</accession>
<name>A0A9J7N355_BRAFL</name>
<keyword evidence="3" id="KW-1003">Cell membrane</keyword>
<dbReference type="PANTHER" id="PTHR24241">
    <property type="entry name" value="NEUROPEPTIDE RECEPTOR-RELATED G-PROTEIN COUPLED RECEPTOR"/>
    <property type="match status" value="1"/>
</dbReference>
<dbReference type="PROSITE" id="PS50262">
    <property type="entry name" value="G_PROTEIN_RECEP_F1_2"/>
    <property type="match status" value="1"/>
</dbReference>
<feature type="transmembrane region" description="Helical" evidence="12">
    <location>
        <begin position="284"/>
        <end position="308"/>
    </location>
</feature>
<evidence type="ECO:0000256" key="4">
    <source>
        <dbReference type="ARBA" id="ARBA00022692"/>
    </source>
</evidence>
<keyword evidence="5 12" id="KW-1133">Transmembrane helix</keyword>
<proteinExistence type="inferred from homology"/>
<reference evidence="14" key="1">
    <citation type="journal article" date="2020" name="Nat. Ecol. Evol.">
        <title>Deeply conserved synteny resolves early events in vertebrate evolution.</title>
        <authorList>
            <person name="Simakov O."/>
            <person name="Marletaz F."/>
            <person name="Yue J.X."/>
            <person name="O'Connell B."/>
            <person name="Jenkins J."/>
            <person name="Brandt A."/>
            <person name="Calef R."/>
            <person name="Tung C.H."/>
            <person name="Huang T.K."/>
            <person name="Schmutz J."/>
            <person name="Satoh N."/>
            <person name="Yu J.K."/>
            <person name="Putnam N.H."/>
            <person name="Green R.E."/>
            <person name="Rokhsar D.S."/>
        </authorList>
    </citation>
    <scope>NUCLEOTIDE SEQUENCE [LARGE SCALE GENOMIC DNA]</scope>
    <source>
        <strain evidence="14">S238N-H82</strain>
    </source>
</reference>
<comment type="similarity">
    <text evidence="2 10">Belongs to the G-protein coupled receptor 1 family.</text>
</comment>
<dbReference type="GO" id="GO:0004930">
    <property type="term" value="F:G protein-coupled receptor activity"/>
    <property type="evidence" value="ECO:0000318"/>
    <property type="project" value="GO_Central"/>
</dbReference>
<dbReference type="SUPFAM" id="SSF81321">
    <property type="entry name" value="Family A G protein-coupled receptor-like"/>
    <property type="match status" value="1"/>
</dbReference>
<sequence>METEAQHDSPGPPNTTWNDSWTTEDFIFDKYKQDTVVIVIFVLAYLSILLLCVVGNLLVIVVVVWNRNMRTVTNFFITNLAVADLLVGVFCLPFNLADSIMTSWPFGEAMCKVFLTVRVLSVSASVFTLVAIAVDRYYAVVHPTSPRFTQTAVLYILGTVWIVAAATSAPQGLVLTSVTYEGVYTADGQLLTACEEVWPGDYYVVGYTFCLFTLCYVFPLLTIVALYVKIGMSIWNRSKPGASRDRGKRSEPSVSYNTQSDTVTIHSTQSAQVSRLEEQKKLHVIRMLLVVVVVFALSWLPLYSLLFASLFSNFTDTTAEIMYRYVTPIVKGVAFINCGLNPVIYGYYNKNLRKGFSQLVRSKK</sequence>
<evidence type="ECO:0000256" key="2">
    <source>
        <dbReference type="ARBA" id="ARBA00010663"/>
    </source>
</evidence>
<evidence type="ECO:0000256" key="10">
    <source>
        <dbReference type="RuleBase" id="RU000688"/>
    </source>
</evidence>
<dbReference type="InterPro" id="IPR000276">
    <property type="entry name" value="GPCR_Rhodpsn"/>
</dbReference>
<dbReference type="Proteomes" id="UP000001554">
    <property type="component" value="Chromosome 11"/>
</dbReference>
<dbReference type="GO" id="GO:0004983">
    <property type="term" value="F:neuropeptide Y receptor activity"/>
    <property type="evidence" value="ECO:0007669"/>
    <property type="project" value="InterPro"/>
</dbReference>
<organism evidence="14 15">
    <name type="scientific">Branchiostoma floridae</name>
    <name type="common">Florida lancelet</name>
    <name type="synonym">Amphioxus</name>
    <dbReference type="NCBI Taxonomy" id="7739"/>
    <lineage>
        <taxon>Eukaryota</taxon>
        <taxon>Metazoa</taxon>
        <taxon>Chordata</taxon>
        <taxon>Cephalochordata</taxon>
        <taxon>Leptocardii</taxon>
        <taxon>Amphioxiformes</taxon>
        <taxon>Branchiostomatidae</taxon>
        <taxon>Branchiostoma</taxon>
    </lineage>
</organism>
<feature type="transmembrane region" description="Helical" evidence="12">
    <location>
        <begin position="36"/>
        <end position="64"/>
    </location>
</feature>
<gene>
    <name evidence="15" type="primary">LOC118426183</name>
</gene>
<dbReference type="PRINTS" id="PR01012">
    <property type="entry name" value="NRPEPTIDEYR"/>
</dbReference>
<evidence type="ECO:0000313" key="15">
    <source>
        <dbReference type="RefSeq" id="XP_035691337.1"/>
    </source>
</evidence>
<keyword evidence="8 10" id="KW-0675">Receptor</keyword>
<evidence type="ECO:0000256" key="7">
    <source>
        <dbReference type="ARBA" id="ARBA00023136"/>
    </source>
</evidence>
<keyword evidence="14" id="KW-1185">Reference proteome</keyword>
<dbReference type="AlphaFoldDB" id="A0A9J7N355"/>
<feature type="transmembrane region" description="Helical" evidence="12">
    <location>
        <begin position="117"/>
        <end position="139"/>
    </location>
</feature>
<feature type="transmembrane region" description="Helical" evidence="12">
    <location>
        <begin position="151"/>
        <end position="169"/>
    </location>
</feature>
<evidence type="ECO:0000256" key="1">
    <source>
        <dbReference type="ARBA" id="ARBA00004651"/>
    </source>
</evidence>
<evidence type="ECO:0000259" key="13">
    <source>
        <dbReference type="PROSITE" id="PS50262"/>
    </source>
</evidence>
<keyword evidence="9 10" id="KW-0807">Transducer</keyword>
<dbReference type="PRINTS" id="PR00237">
    <property type="entry name" value="GPCRRHODOPSN"/>
</dbReference>
<dbReference type="Pfam" id="PF00001">
    <property type="entry name" value="7tm_1"/>
    <property type="match status" value="1"/>
</dbReference>
<keyword evidence="7 12" id="KW-0472">Membrane</keyword>
<evidence type="ECO:0000313" key="14">
    <source>
        <dbReference type="Proteomes" id="UP000001554"/>
    </source>
</evidence>
<dbReference type="GO" id="GO:0032870">
    <property type="term" value="P:cellular response to hormone stimulus"/>
    <property type="evidence" value="ECO:0000318"/>
    <property type="project" value="GO_Central"/>
</dbReference>
<dbReference type="GO" id="GO:0005886">
    <property type="term" value="C:plasma membrane"/>
    <property type="evidence" value="ECO:0000318"/>
    <property type="project" value="GO_Central"/>
</dbReference>
<evidence type="ECO:0000256" key="12">
    <source>
        <dbReference type="SAM" id="Phobius"/>
    </source>
</evidence>
<dbReference type="InterPro" id="IPR000611">
    <property type="entry name" value="NPY_rcpt"/>
</dbReference>
<protein>
    <submittedName>
        <fullName evidence="15">Neuropeptide FF receptor 1-like</fullName>
    </submittedName>
</protein>
<dbReference type="GeneID" id="118426183"/>
<evidence type="ECO:0000256" key="8">
    <source>
        <dbReference type="ARBA" id="ARBA00023170"/>
    </source>
</evidence>
<dbReference type="SMART" id="SM01381">
    <property type="entry name" value="7TM_GPCR_Srsx"/>
    <property type="match status" value="1"/>
</dbReference>
<comment type="subcellular location">
    <subcellularLocation>
        <location evidence="1">Cell membrane</location>
        <topology evidence="1">Multi-pass membrane protein</topology>
    </subcellularLocation>
</comment>
<feature type="compositionally biased region" description="Polar residues" evidence="11">
    <location>
        <begin position="252"/>
        <end position="261"/>
    </location>
</feature>
<keyword evidence="6 10" id="KW-0297">G-protein coupled receptor</keyword>
<dbReference type="InterPro" id="IPR017452">
    <property type="entry name" value="GPCR_Rhodpsn_7TM"/>
</dbReference>
<dbReference type="Gene3D" id="1.20.1070.10">
    <property type="entry name" value="Rhodopsin 7-helix transmembrane proteins"/>
    <property type="match status" value="1"/>
</dbReference>
<evidence type="ECO:0000256" key="3">
    <source>
        <dbReference type="ARBA" id="ARBA00022475"/>
    </source>
</evidence>
<reference evidence="15" key="2">
    <citation type="submission" date="2025-08" db="UniProtKB">
        <authorList>
            <consortium name="RefSeq"/>
        </authorList>
    </citation>
    <scope>IDENTIFICATION</scope>
    <source>
        <strain evidence="15">S238N-H82</strain>
        <tissue evidence="15">Testes</tissue>
    </source>
</reference>
<feature type="region of interest" description="Disordered" evidence="11">
    <location>
        <begin position="239"/>
        <end position="261"/>
    </location>
</feature>
<dbReference type="RefSeq" id="XP_035691337.1">
    <property type="nucleotide sequence ID" value="XM_035835444.1"/>
</dbReference>
<dbReference type="PANTHER" id="PTHR24241:SF76">
    <property type="entry name" value="NEUROPEPTIDE SIFAMIDE RECEPTOR"/>
    <property type="match status" value="1"/>
</dbReference>
<dbReference type="OrthoDB" id="5964776at2759"/>
<dbReference type="GO" id="GO:0007186">
    <property type="term" value="P:G protein-coupled receptor signaling pathway"/>
    <property type="evidence" value="ECO:0000318"/>
    <property type="project" value="GO_Central"/>
</dbReference>
<dbReference type="PROSITE" id="PS00237">
    <property type="entry name" value="G_PROTEIN_RECEP_F1_1"/>
    <property type="match status" value="1"/>
</dbReference>
<feature type="domain" description="G-protein coupled receptors family 1 profile" evidence="13">
    <location>
        <begin position="55"/>
        <end position="345"/>
    </location>
</feature>
<evidence type="ECO:0000256" key="6">
    <source>
        <dbReference type="ARBA" id="ARBA00023040"/>
    </source>
</evidence>
<evidence type="ECO:0000256" key="11">
    <source>
        <dbReference type="SAM" id="MobiDB-lite"/>
    </source>
</evidence>
<feature type="transmembrane region" description="Helical" evidence="12">
    <location>
        <begin position="205"/>
        <end position="228"/>
    </location>
</feature>